<keyword evidence="3 10" id="KW-0378">Hydrolase</keyword>
<evidence type="ECO:0000256" key="7">
    <source>
        <dbReference type="ARBA" id="ARBA00023235"/>
    </source>
</evidence>
<keyword evidence="6 11" id="KW-0238">DNA-binding</keyword>
<proteinExistence type="inferred from homology"/>
<evidence type="ECO:0000313" key="14">
    <source>
        <dbReference type="EMBL" id="SKA13239.1"/>
    </source>
</evidence>
<dbReference type="GO" id="GO:0005524">
    <property type="term" value="F:ATP binding"/>
    <property type="evidence" value="ECO:0007669"/>
    <property type="project" value="UniProtKB-UniRule"/>
</dbReference>
<evidence type="ECO:0000256" key="1">
    <source>
        <dbReference type="ARBA" id="ARBA00009922"/>
    </source>
</evidence>
<evidence type="ECO:0000313" key="15">
    <source>
        <dbReference type="Proteomes" id="UP000189933"/>
    </source>
</evidence>
<dbReference type="InterPro" id="IPR027417">
    <property type="entry name" value="P-loop_NTPase"/>
</dbReference>
<dbReference type="GO" id="GO:0003677">
    <property type="term" value="F:DNA binding"/>
    <property type="evidence" value="ECO:0007669"/>
    <property type="project" value="UniProtKB-KW"/>
</dbReference>
<dbReference type="FunFam" id="1.10.486.10:FF:000003">
    <property type="entry name" value="ATP-dependent DNA helicase"/>
    <property type="match status" value="1"/>
</dbReference>
<dbReference type="InterPro" id="IPR005751">
    <property type="entry name" value="ATP-dep_DNA_helicase_PcrA"/>
</dbReference>
<dbReference type="RefSeq" id="WP_078666054.1">
    <property type="nucleotide sequence ID" value="NZ_FUXM01000027.1"/>
</dbReference>
<dbReference type="PROSITE" id="PS51198">
    <property type="entry name" value="UVRD_HELICASE_ATP_BIND"/>
    <property type="match status" value="1"/>
</dbReference>
<dbReference type="PANTHER" id="PTHR11070">
    <property type="entry name" value="UVRD / RECB / PCRA DNA HELICASE FAMILY MEMBER"/>
    <property type="match status" value="1"/>
</dbReference>
<dbReference type="GO" id="GO:0016887">
    <property type="term" value="F:ATP hydrolysis activity"/>
    <property type="evidence" value="ECO:0007669"/>
    <property type="project" value="RHEA"/>
</dbReference>
<evidence type="ECO:0000259" key="13">
    <source>
        <dbReference type="PROSITE" id="PS51217"/>
    </source>
</evidence>
<keyword evidence="2 10" id="KW-0547">Nucleotide-binding</keyword>
<evidence type="ECO:0000256" key="5">
    <source>
        <dbReference type="ARBA" id="ARBA00022840"/>
    </source>
</evidence>
<dbReference type="InterPro" id="IPR014017">
    <property type="entry name" value="DNA_helicase_UvrD-like_C"/>
</dbReference>
<protein>
    <recommendedName>
        <fullName evidence="11">ATP-dependent DNA helicase</fullName>
        <ecNumber evidence="11">5.6.2.4</ecNumber>
    </recommendedName>
</protein>
<dbReference type="AlphaFoldDB" id="A0A1T4RBC8"/>
<name>A0A1T4RBC8_9FIRM</name>
<dbReference type="OrthoDB" id="9810135at2"/>
<evidence type="ECO:0000256" key="10">
    <source>
        <dbReference type="PROSITE-ProRule" id="PRU00560"/>
    </source>
</evidence>
<dbReference type="Gene3D" id="1.10.10.160">
    <property type="match status" value="1"/>
</dbReference>
<dbReference type="NCBIfam" id="TIGR01073">
    <property type="entry name" value="pcrA"/>
    <property type="match status" value="1"/>
</dbReference>
<organism evidence="14 15">
    <name type="scientific">Carboxydocella sporoproducens DSM 16521</name>
    <dbReference type="NCBI Taxonomy" id="1121270"/>
    <lineage>
        <taxon>Bacteria</taxon>
        <taxon>Bacillati</taxon>
        <taxon>Bacillota</taxon>
        <taxon>Clostridia</taxon>
        <taxon>Eubacteriales</taxon>
        <taxon>Clostridiales Family XVI. Incertae Sedis</taxon>
        <taxon>Carboxydocella</taxon>
    </lineage>
</organism>
<feature type="domain" description="UvrD-like helicase C-terminal" evidence="13">
    <location>
        <begin position="287"/>
        <end position="560"/>
    </location>
</feature>
<evidence type="ECO:0000256" key="6">
    <source>
        <dbReference type="ARBA" id="ARBA00023125"/>
    </source>
</evidence>
<dbReference type="GO" id="GO:0033202">
    <property type="term" value="C:DNA helicase complex"/>
    <property type="evidence" value="ECO:0007669"/>
    <property type="project" value="TreeGrafter"/>
</dbReference>
<dbReference type="InterPro" id="IPR000212">
    <property type="entry name" value="DNA_helicase_UvrD/REP"/>
</dbReference>
<feature type="binding site" evidence="10">
    <location>
        <begin position="27"/>
        <end position="34"/>
    </location>
    <ligand>
        <name>ATP</name>
        <dbReference type="ChEBI" id="CHEBI:30616"/>
    </ligand>
</feature>
<reference evidence="15" key="1">
    <citation type="submission" date="2017-02" db="EMBL/GenBank/DDBJ databases">
        <authorList>
            <person name="Varghese N."/>
            <person name="Submissions S."/>
        </authorList>
    </citation>
    <scope>NUCLEOTIDE SEQUENCE [LARGE SCALE GENOMIC DNA]</scope>
    <source>
        <strain evidence="15">DSM 16521</strain>
    </source>
</reference>
<dbReference type="Pfam" id="PF00580">
    <property type="entry name" value="UvrD-helicase"/>
    <property type="match status" value="1"/>
</dbReference>
<dbReference type="SUPFAM" id="SSF52540">
    <property type="entry name" value="P-loop containing nucleoside triphosphate hydrolases"/>
    <property type="match status" value="1"/>
</dbReference>
<feature type="domain" description="UvrD-like helicase ATP-binding" evidence="12">
    <location>
        <begin position="6"/>
        <end position="286"/>
    </location>
</feature>
<sequence>MADLLANLNPVQREAVTHINGPLLILAGAGSGKTRVLTHRIAYLIRQGVKPWQILAITFTNKAAGEMKERVEQLVGEAISRDMWVSTFHSACLRILRREISYLGYDPNFVIYDTADQQTVLKECLRELNLDEKKYSPRLMAALISDAKNRLETPAQMRRRVYGDWLAETASRVYESYQQKLIRNQALDFDDLIMLTVQLFEEFPEILAYYQQKFLYILVDEYQDTNHAQYRLVNLLASAHRNLCVVGDDDQSIYRFRGADIGNILDFERDYPEAKVIKLEQNYRSTRTILAAANAVVANNVGRKDKSLWTENPAGEPIVCVQLGDEKEEARFIVGEILRLNKNGRPYSDFAVLYRTNAQSRAIEDELIGNAIPYTMVGGLKFYERKEIKDVLAYLRVLVNPADSVSLERIINVPKRNIGEATVNKIRQEAARRNLSLYQALMVVEEIPGLSARSQKAVRDFINLMEDLRRQVEIASVTEMLDAVLERTGYQAELEAEKTVEAQTRLENLREFRTVTMEFDARQEEEGLEGFLAGISLMSDLDTLESGEQVTLMTLHSAKGLEFPVVFLAGMEEGIFPHSRALLSLEEAELEEERRLCYVGITRAKEKLYLTHCWSRNLFGRISTNPPSRFLSEIPAHLLERGTGASRSGVDRLEAGAASTSAQGSTAAEQEWQLGDRVVHKKYGPGAIVGIKGQGEDTELSIAFPNLGIKVFIAKYAPIRKEQL</sequence>
<comment type="similarity">
    <text evidence="1 11">Belongs to the helicase family. UvrD subfamily.</text>
</comment>
<dbReference type="InterPro" id="IPR014016">
    <property type="entry name" value="UvrD-like_ATP-bd"/>
</dbReference>
<dbReference type="Gene3D" id="3.40.50.300">
    <property type="entry name" value="P-loop containing nucleotide triphosphate hydrolases"/>
    <property type="match status" value="2"/>
</dbReference>
<dbReference type="FunFam" id="1.10.10.160:FF:000001">
    <property type="entry name" value="ATP-dependent DNA helicase"/>
    <property type="match status" value="1"/>
</dbReference>
<evidence type="ECO:0000256" key="4">
    <source>
        <dbReference type="ARBA" id="ARBA00022806"/>
    </source>
</evidence>
<dbReference type="GO" id="GO:0043138">
    <property type="term" value="F:3'-5' DNA helicase activity"/>
    <property type="evidence" value="ECO:0007669"/>
    <property type="project" value="UniProtKB-EC"/>
</dbReference>
<keyword evidence="4 10" id="KW-0347">Helicase</keyword>
<dbReference type="CDD" id="cd17932">
    <property type="entry name" value="DEXQc_UvrD"/>
    <property type="match status" value="1"/>
</dbReference>
<evidence type="ECO:0000256" key="2">
    <source>
        <dbReference type="ARBA" id="ARBA00022741"/>
    </source>
</evidence>
<dbReference type="Pfam" id="PF13361">
    <property type="entry name" value="UvrD_C"/>
    <property type="match status" value="1"/>
</dbReference>
<dbReference type="Gene3D" id="1.10.486.10">
    <property type="entry name" value="PCRA, domain 4"/>
    <property type="match status" value="1"/>
</dbReference>
<dbReference type="GO" id="GO:0000725">
    <property type="term" value="P:recombinational repair"/>
    <property type="evidence" value="ECO:0007669"/>
    <property type="project" value="TreeGrafter"/>
</dbReference>
<keyword evidence="7" id="KW-0413">Isomerase</keyword>
<evidence type="ECO:0000259" key="12">
    <source>
        <dbReference type="PROSITE" id="PS51198"/>
    </source>
</evidence>
<evidence type="ECO:0000256" key="3">
    <source>
        <dbReference type="ARBA" id="ARBA00022801"/>
    </source>
</evidence>
<keyword evidence="5 10" id="KW-0067">ATP-binding</keyword>
<dbReference type="EC" id="5.6.2.4" evidence="11"/>
<accession>A0A1T4RBC8</accession>
<evidence type="ECO:0000256" key="8">
    <source>
        <dbReference type="ARBA" id="ARBA00034617"/>
    </source>
</evidence>
<dbReference type="PANTHER" id="PTHR11070:SF2">
    <property type="entry name" value="ATP-DEPENDENT DNA HELICASE SRS2"/>
    <property type="match status" value="1"/>
</dbReference>
<dbReference type="InterPro" id="IPR013986">
    <property type="entry name" value="DExx_box_DNA_helicase_dom_sf"/>
</dbReference>
<dbReference type="Pfam" id="PF21196">
    <property type="entry name" value="PcrA_UvrD_tudor"/>
    <property type="match status" value="1"/>
</dbReference>
<evidence type="ECO:0000256" key="11">
    <source>
        <dbReference type="RuleBase" id="RU364053"/>
    </source>
</evidence>
<dbReference type="EMBL" id="FUXM01000027">
    <property type="protein sequence ID" value="SKA13239.1"/>
    <property type="molecule type" value="Genomic_DNA"/>
</dbReference>
<dbReference type="GO" id="GO:0005829">
    <property type="term" value="C:cytosol"/>
    <property type="evidence" value="ECO:0007669"/>
    <property type="project" value="TreeGrafter"/>
</dbReference>
<dbReference type="PROSITE" id="PS51217">
    <property type="entry name" value="UVRD_HELICASE_CTER"/>
    <property type="match status" value="1"/>
</dbReference>
<comment type="catalytic activity">
    <reaction evidence="8">
        <text>Couples ATP hydrolysis with the unwinding of duplex DNA by translocating in the 3'-5' direction.</text>
        <dbReference type="EC" id="5.6.2.4"/>
    </reaction>
</comment>
<comment type="catalytic activity">
    <reaction evidence="9 11">
        <text>ATP + H2O = ADP + phosphate + H(+)</text>
        <dbReference type="Rhea" id="RHEA:13065"/>
        <dbReference type="ChEBI" id="CHEBI:15377"/>
        <dbReference type="ChEBI" id="CHEBI:15378"/>
        <dbReference type="ChEBI" id="CHEBI:30616"/>
        <dbReference type="ChEBI" id="CHEBI:43474"/>
        <dbReference type="ChEBI" id="CHEBI:456216"/>
        <dbReference type="EC" id="5.6.2.4"/>
    </reaction>
</comment>
<dbReference type="Proteomes" id="UP000189933">
    <property type="component" value="Unassembled WGS sequence"/>
</dbReference>
<gene>
    <name evidence="14" type="ORF">SAMN02745885_02027</name>
</gene>
<keyword evidence="15" id="KW-1185">Reference proteome</keyword>
<evidence type="ECO:0000256" key="9">
    <source>
        <dbReference type="ARBA" id="ARBA00048988"/>
    </source>
</evidence>
<dbReference type="GO" id="GO:0009314">
    <property type="term" value="P:response to radiation"/>
    <property type="evidence" value="ECO:0007669"/>
    <property type="project" value="UniProtKB-ARBA"/>
</dbReference>
<dbReference type="GO" id="GO:0006260">
    <property type="term" value="P:DNA replication"/>
    <property type="evidence" value="ECO:0007669"/>
    <property type="project" value="InterPro"/>
</dbReference>